<gene>
    <name evidence="1" type="ORF">LCGC14_2992300</name>
</gene>
<sequence>MTLTINEISENVFHVETKTQYEIASTFMRVEEFYESSFKGTRGCFFTHEQFMDAYAEFFDEKFSYFDDCVGFNVPG</sequence>
<comment type="caution">
    <text evidence="1">The sequence shown here is derived from an EMBL/GenBank/DDBJ whole genome shotgun (WGS) entry which is preliminary data.</text>
</comment>
<dbReference type="AlphaFoldDB" id="A0A0F8ZUG2"/>
<evidence type="ECO:0000313" key="1">
    <source>
        <dbReference type="EMBL" id="KKK63636.1"/>
    </source>
</evidence>
<feature type="non-terminal residue" evidence="1">
    <location>
        <position position="76"/>
    </location>
</feature>
<dbReference type="EMBL" id="LAZR01061412">
    <property type="protein sequence ID" value="KKK63636.1"/>
    <property type="molecule type" value="Genomic_DNA"/>
</dbReference>
<proteinExistence type="predicted"/>
<accession>A0A0F8ZUG2</accession>
<protein>
    <submittedName>
        <fullName evidence="1">Uncharacterized protein</fullName>
    </submittedName>
</protein>
<name>A0A0F8ZUG2_9ZZZZ</name>
<reference evidence="1" key="1">
    <citation type="journal article" date="2015" name="Nature">
        <title>Complex archaea that bridge the gap between prokaryotes and eukaryotes.</title>
        <authorList>
            <person name="Spang A."/>
            <person name="Saw J.H."/>
            <person name="Jorgensen S.L."/>
            <person name="Zaremba-Niedzwiedzka K."/>
            <person name="Martijn J."/>
            <person name="Lind A.E."/>
            <person name="van Eijk R."/>
            <person name="Schleper C."/>
            <person name="Guy L."/>
            <person name="Ettema T.J."/>
        </authorList>
    </citation>
    <scope>NUCLEOTIDE SEQUENCE</scope>
</reference>
<organism evidence="1">
    <name type="scientific">marine sediment metagenome</name>
    <dbReference type="NCBI Taxonomy" id="412755"/>
    <lineage>
        <taxon>unclassified sequences</taxon>
        <taxon>metagenomes</taxon>
        <taxon>ecological metagenomes</taxon>
    </lineage>
</organism>